<name>A0A7G1KTX5_9NOCA</name>
<accession>A0A7G1KTX5</accession>
<dbReference type="AlphaFoldDB" id="A0A7G1KTX5"/>
<feature type="region of interest" description="Disordered" evidence="1">
    <location>
        <begin position="1"/>
        <end position="37"/>
    </location>
</feature>
<proteinExistence type="predicted"/>
<protein>
    <submittedName>
        <fullName evidence="2">Uncharacterized protein</fullName>
    </submittedName>
</protein>
<dbReference type="EMBL" id="AP023396">
    <property type="protein sequence ID" value="BCK58650.1"/>
    <property type="molecule type" value="Genomic_DNA"/>
</dbReference>
<keyword evidence="3" id="KW-1185">Reference proteome</keyword>
<evidence type="ECO:0000313" key="2">
    <source>
        <dbReference type="EMBL" id="BCK58650.1"/>
    </source>
</evidence>
<feature type="compositionally biased region" description="Low complexity" evidence="1">
    <location>
        <begin position="93"/>
        <end position="102"/>
    </location>
</feature>
<gene>
    <name evidence="2" type="ORF">NWFMUON74_64220</name>
</gene>
<organism evidence="2 3">
    <name type="scientific">Nocardia wallacei</name>
    <dbReference type="NCBI Taxonomy" id="480035"/>
    <lineage>
        <taxon>Bacteria</taxon>
        <taxon>Bacillati</taxon>
        <taxon>Actinomycetota</taxon>
        <taxon>Actinomycetes</taxon>
        <taxon>Mycobacteriales</taxon>
        <taxon>Nocardiaceae</taxon>
        <taxon>Nocardia</taxon>
    </lineage>
</organism>
<dbReference type="Proteomes" id="UP000516173">
    <property type="component" value="Chromosome"/>
</dbReference>
<feature type="compositionally biased region" description="Low complexity" evidence="1">
    <location>
        <begin position="8"/>
        <end position="23"/>
    </location>
</feature>
<reference evidence="2 3" key="1">
    <citation type="submission" date="2020-08" db="EMBL/GenBank/DDBJ databases">
        <title>Genome Sequencing of Nocardia wallacei strain FMUON74 and assembly.</title>
        <authorList>
            <person name="Toyokawa M."/>
            <person name="Uesaka K."/>
        </authorList>
    </citation>
    <scope>NUCLEOTIDE SEQUENCE [LARGE SCALE GENOMIC DNA]</scope>
    <source>
        <strain evidence="2 3">FMUON74</strain>
    </source>
</reference>
<feature type="compositionally biased region" description="Basic and acidic residues" evidence="1">
    <location>
        <begin position="103"/>
        <end position="112"/>
    </location>
</feature>
<evidence type="ECO:0000256" key="1">
    <source>
        <dbReference type="SAM" id="MobiDB-lite"/>
    </source>
</evidence>
<feature type="region of interest" description="Disordered" evidence="1">
    <location>
        <begin position="83"/>
        <end position="112"/>
    </location>
</feature>
<sequence>MIGSPDRAATSAANSGASATSHSPSAIGGSPSTCAVSVMPRRAPESDIMWEMRSAGYAGSTGRKAAPARATAHTARTCSIDRGIATATSTSGPAPRAISARASRADDSSSSA</sequence>
<dbReference type="KEGG" id="nwl:NWFMUON74_64220"/>
<evidence type="ECO:0000313" key="3">
    <source>
        <dbReference type="Proteomes" id="UP000516173"/>
    </source>
</evidence>